<evidence type="ECO:0000313" key="3">
    <source>
        <dbReference type="Proteomes" id="UP000003861"/>
    </source>
</evidence>
<proteinExistence type="predicted"/>
<protein>
    <submittedName>
        <fullName evidence="2">Uncharacterized protein</fullName>
    </submittedName>
</protein>
<accession>U2F2F3</accession>
<sequence length="101" mass="11825">MLVKLETVKHEDGTVQRFQGKIWVHLSIEVFQQRVRDDKLASHIQNQGEIKQNYPEKTDTPLSMCSDQANTMAQEMLNRLKQSDQTRIREISSNRRAVDTR</sequence>
<feature type="region of interest" description="Disordered" evidence="1">
    <location>
        <begin position="80"/>
        <end position="101"/>
    </location>
</feature>
<name>U2F2F3_9EURY</name>
<dbReference type="AlphaFoldDB" id="U2F2F3"/>
<organism evidence="2 3">
    <name type="scientific">Halorhabdus tiamatea SARL4B</name>
    <dbReference type="NCBI Taxonomy" id="1033806"/>
    <lineage>
        <taxon>Archaea</taxon>
        <taxon>Methanobacteriati</taxon>
        <taxon>Methanobacteriota</taxon>
        <taxon>Stenosarchaea group</taxon>
        <taxon>Halobacteria</taxon>
        <taxon>Halobacteriales</taxon>
        <taxon>Haloarculaceae</taxon>
        <taxon>Halorhabdus</taxon>
    </lineage>
</organism>
<reference evidence="2 3" key="1">
    <citation type="journal article" date="2011" name="J. Bacteriol.">
        <title>Genome sequence of Halorhabdus tiamatea, the first archaeon isolated from a deep-sea anoxic brine lake.</title>
        <authorList>
            <person name="Antunes A."/>
            <person name="Alam I."/>
            <person name="Bajic V.B."/>
            <person name="Stingl U."/>
        </authorList>
    </citation>
    <scope>NUCLEOTIDE SEQUENCE [LARGE SCALE GENOMIC DNA]</scope>
    <source>
        <strain evidence="2 3">SARL4B</strain>
    </source>
</reference>
<feature type="compositionally biased region" description="Basic and acidic residues" evidence="1">
    <location>
        <begin position="81"/>
        <end position="101"/>
    </location>
</feature>
<evidence type="ECO:0000313" key="2">
    <source>
        <dbReference type="EMBL" id="ERJ04575.1"/>
    </source>
</evidence>
<reference evidence="2 3" key="2">
    <citation type="journal article" date="2013" name="PLoS ONE">
        <title>INDIGO - INtegrated Data Warehouse of MIcrobial GenOmes with Examples from the Red Sea Extremophiles.</title>
        <authorList>
            <person name="Alam I."/>
            <person name="Antunes A."/>
            <person name="Kamau A.A."/>
            <person name="Ba Alawi W."/>
            <person name="Kalkatawi M."/>
            <person name="Stingl U."/>
            <person name="Bajic V.B."/>
        </authorList>
    </citation>
    <scope>NUCLEOTIDE SEQUENCE [LARGE SCALE GENOMIC DNA]</scope>
    <source>
        <strain evidence="2 3">SARL4B</strain>
    </source>
</reference>
<evidence type="ECO:0000256" key="1">
    <source>
        <dbReference type="SAM" id="MobiDB-lite"/>
    </source>
</evidence>
<comment type="caution">
    <text evidence="2">The sequence shown here is derived from an EMBL/GenBank/DDBJ whole genome shotgun (WGS) entry which is preliminary data.</text>
</comment>
<dbReference type="Proteomes" id="UP000003861">
    <property type="component" value="Unassembled WGS sequence"/>
</dbReference>
<dbReference type="EMBL" id="AFNT02000069">
    <property type="protein sequence ID" value="ERJ04575.1"/>
    <property type="molecule type" value="Genomic_DNA"/>
</dbReference>
<gene>
    <name evidence="2" type="ORF">HLRTI_003453</name>
</gene>